<name>A0ABX3SLM1_MYCMA</name>
<keyword evidence="2" id="KW-1185">Reference proteome</keyword>
<dbReference type="InterPro" id="IPR024524">
    <property type="entry name" value="DUF3800"/>
</dbReference>
<protein>
    <recommendedName>
        <fullName evidence="3">DUF3800 domain-containing protein</fullName>
    </recommendedName>
</protein>
<dbReference type="EMBL" id="MVHV01000029">
    <property type="protein sequence ID" value="ORA78357.1"/>
    <property type="molecule type" value="Genomic_DNA"/>
</dbReference>
<evidence type="ECO:0000313" key="2">
    <source>
        <dbReference type="Proteomes" id="UP000243140"/>
    </source>
</evidence>
<dbReference type="Proteomes" id="UP000243140">
    <property type="component" value="Unassembled WGS sequence"/>
</dbReference>
<comment type="caution">
    <text evidence="1">The sequence shown here is derived from an EMBL/GenBank/DDBJ whole genome shotgun (WGS) entry which is preliminary data.</text>
</comment>
<dbReference type="Pfam" id="PF12686">
    <property type="entry name" value="DUF3800"/>
    <property type="match status" value="1"/>
</dbReference>
<gene>
    <name evidence="1" type="ORF">BST29_21555</name>
</gene>
<proteinExistence type="predicted"/>
<evidence type="ECO:0008006" key="3">
    <source>
        <dbReference type="Google" id="ProtNLM"/>
    </source>
</evidence>
<evidence type="ECO:0000313" key="1">
    <source>
        <dbReference type="EMBL" id="ORA78357.1"/>
    </source>
</evidence>
<organism evidence="1 2">
    <name type="scientific">Mycobacterium malmoense</name>
    <dbReference type="NCBI Taxonomy" id="1780"/>
    <lineage>
        <taxon>Bacteria</taxon>
        <taxon>Bacillati</taxon>
        <taxon>Actinomycetota</taxon>
        <taxon>Actinomycetes</taxon>
        <taxon>Mycobacteriales</taxon>
        <taxon>Mycobacteriaceae</taxon>
        <taxon>Mycobacterium</taxon>
    </lineage>
</organism>
<reference evidence="1 2" key="1">
    <citation type="submission" date="2017-02" db="EMBL/GenBank/DDBJ databases">
        <title>The new phylogeny of genus Mycobacterium.</title>
        <authorList>
            <person name="Tortoli E."/>
            <person name="Trovato A."/>
            <person name="Cirillo D.M."/>
        </authorList>
    </citation>
    <scope>NUCLEOTIDE SEQUENCE [LARGE SCALE GENOMIC DNA]</scope>
    <source>
        <strain evidence="1 2">IP1130001</strain>
    </source>
</reference>
<accession>A0ABX3SLM1</accession>
<sequence>MIYIDDSGHPQSGLVVYGWIEFKPDHWRSVLRCWLDTRKLLWREYRIAVQEELHTTHYVNGRGRISKRIPERHVHSGVEHWKDFGREVAVKCLEALRCTEGLVVGSVYRTGEPSSVAVTKRELYRDLIARFEGELAASDSLGIVVMDGDDSDSSYRSTHRQLKLDERRIIEDAIHLDSKASQLVQMADLVAWSAYAAVDRHQHNKFAWDWYEDYLSERDPGRQPKQLASRNS</sequence>